<dbReference type="GO" id="GO:0098632">
    <property type="term" value="F:cell-cell adhesion mediator activity"/>
    <property type="evidence" value="ECO:0007669"/>
    <property type="project" value="TreeGrafter"/>
</dbReference>
<evidence type="ECO:0000256" key="12">
    <source>
        <dbReference type="SAM" id="MobiDB-lite"/>
    </source>
</evidence>
<dbReference type="GeneTree" id="ENSGT00940000159193"/>
<keyword evidence="2" id="KW-1003">Cell membrane</keyword>
<dbReference type="InterPro" id="IPR013783">
    <property type="entry name" value="Ig-like_fold"/>
</dbReference>
<dbReference type="InterPro" id="IPR036116">
    <property type="entry name" value="FN3_sf"/>
</dbReference>
<evidence type="ECO:0000259" key="13">
    <source>
        <dbReference type="PROSITE" id="PS50835"/>
    </source>
</evidence>
<keyword evidence="9" id="KW-0393">Immunoglobulin domain</keyword>
<dbReference type="FunFam" id="2.60.40.10:FF:000054">
    <property type="entry name" value="Contactin 1"/>
    <property type="match status" value="1"/>
</dbReference>
<feature type="domain" description="Fibronectin type-III" evidence="14">
    <location>
        <begin position="892"/>
        <end position="987"/>
    </location>
</feature>
<evidence type="ECO:0000256" key="2">
    <source>
        <dbReference type="ARBA" id="ARBA00022475"/>
    </source>
</evidence>
<dbReference type="FunCoup" id="A0A4W3J724">
    <property type="interactions" value="145"/>
</dbReference>
<evidence type="ECO:0000256" key="10">
    <source>
        <dbReference type="ARBA" id="ARBA00072737"/>
    </source>
</evidence>
<evidence type="ECO:0000256" key="7">
    <source>
        <dbReference type="ARBA" id="ARBA00023157"/>
    </source>
</evidence>
<evidence type="ECO:0000256" key="8">
    <source>
        <dbReference type="ARBA" id="ARBA00023180"/>
    </source>
</evidence>
<dbReference type="InterPro" id="IPR003598">
    <property type="entry name" value="Ig_sub2"/>
</dbReference>
<dbReference type="Pfam" id="PF07679">
    <property type="entry name" value="I-set"/>
    <property type="match status" value="2"/>
</dbReference>
<proteinExistence type="predicted"/>
<dbReference type="Pfam" id="PF00041">
    <property type="entry name" value="fn3"/>
    <property type="match status" value="1"/>
</dbReference>
<reference evidence="16" key="1">
    <citation type="journal article" date="2006" name="Science">
        <title>Ancient noncoding elements conserved in the human genome.</title>
        <authorList>
            <person name="Venkatesh B."/>
            <person name="Kirkness E.F."/>
            <person name="Loh Y.H."/>
            <person name="Halpern A.L."/>
            <person name="Lee A.P."/>
            <person name="Johnson J."/>
            <person name="Dandona N."/>
            <person name="Viswanathan L.D."/>
            <person name="Tay A."/>
            <person name="Venter J.C."/>
            <person name="Strausberg R.L."/>
            <person name="Brenner S."/>
        </authorList>
    </citation>
    <scope>NUCLEOTIDE SEQUENCE [LARGE SCALE GENOMIC DNA]</scope>
</reference>
<dbReference type="Gene3D" id="2.60.40.10">
    <property type="entry name" value="Immunoglobulins"/>
    <property type="match status" value="10"/>
</dbReference>
<dbReference type="FunFam" id="2.60.40.10:FF:000064">
    <property type="entry name" value="Contactin 1"/>
    <property type="match status" value="1"/>
</dbReference>
<reference evidence="15" key="4">
    <citation type="submission" date="2025-08" db="UniProtKB">
        <authorList>
            <consortium name="Ensembl"/>
        </authorList>
    </citation>
    <scope>IDENTIFICATION</scope>
</reference>
<accession>A0A4W3J724</accession>
<dbReference type="SUPFAM" id="SSF49265">
    <property type="entry name" value="Fibronectin type III"/>
    <property type="match status" value="3"/>
</dbReference>
<dbReference type="InterPro" id="IPR007110">
    <property type="entry name" value="Ig-like_dom"/>
</dbReference>
<dbReference type="InterPro" id="IPR013098">
    <property type="entry name" value="Ig_I-set"/>
</dbReference>
<dbReference type="PANTHER" id="PTHR44170">
    <property type="entry name" value="PROTEIN SIDEKICK"/>
    <property type="match status" value="1"/>
</dbReference>
<evidence type="ECO:0000256" key="5">
    <source>
        <dbReference type="ARBA" id="ARBA00022889"/>
    </source>
</evidence>
<keyword evidence="5" id="KW-0130">Cell adhesion</keyword>
<evidence type="ECO:0000259" key="14">
    <source>
        <dbReference type="PROSITE" id="PS50853"/>
    </source>
</evidence>
<feature type="domain" description="Ig-like" evidence="13">
    <location>
        <begin position="37"/>
        <end position="122"/>
    </location>
</feature>
<keyword evidence="8" id="KW-0325">Glycoprotein</keyword>
<feature type="domain" description="Ig-like" evidence="13">
    <location>
        <begin position="240"/>
        <end position="322"/>
    </location>
</feature>
<dbReference type="FunFam" id="2.60.40.10:FF:000028">
    <property type="entry name" value="Neuronal cell adhesion molecule"/>
    <property type="match status" value="1"/>
</dbReference>
<keyword evidence="6" id="KW-0472">Membrane</keyword>
<feature type="domain" description="Ig-like" evidence="13">
    <location>
        <begin position="327"/>
        <end position="411"/>
    </location>
</feature>
<reference evidence="16" key="3">
    <citation type="journal article" date="2014" name="Nature">
        <title>Elephant shark genome provides unique insights into gnathostome evolution.</title>
        <authorList>
            <consortium name="International Elephant Shark Genome Sequencing Consortium"/>
            <person name="Venkatesh B."/>
            <person name="Lee A.P."/>
            <person name="Ravi V."/>
            <person name="Maurya A.K."/>
            <person name="Lian M.M."/>
            <person name="Swann J.B."/>
            <person name="Ohta Y."/>
            <person name="Flajnik M.F."/>
            <person name="Sutoh Y."/>
            <person name="Kasahara M."/>
            <person name="Hoon S."/>
            <person name="Gangu V."/>
            <person name="Roy S.W."/>
            <person name="Irimia M."/>
            <person name="Korzh V."/>
            <person name="Kondrychyn I."/>
            <person name="Lim Z.W."/>
            <person name="Tay B.H."/>
            <person name="Tohari S."/>
            <person name="Kong K.W."/>
            <person name="Ho S."/>
            <person name="Lorente-Galdos B."/>
            <person name="Quilez J."/>
            <person name="Marques-Bonet T."/>
            <person name="Raney B.J."/>
            <person name="Ingham P.W."/>
            <person name="Tay A."/>
            <person name="Hillier L.W."/>
            <person name="Minx P."/>
            <person name="Boehm T."/>
            <person name="Wilson R.K."/>
            <person name="Brenner S."/>
            <person name="Warren W.C."/>
        </authorList>
    </citation>
    <scope>NUCLEOTIDE SEQUENCE [LARGE SCALE GENOMIC DNA]</scope>
</reference>
<dbReference type="InterPro" id="IPR003961">
    <property type="entry name" value="FN3_dom"/>
</dbReference>
<keyword evidence="3" id="KW-0732">Signal</keyword>
<dbReference type="SMART" id="SM00408">
    <property type="entry name" value="IGc2"/>
    <property type="match status" value="5"/>
</dbReference>
<name>A0A4W3J724_CALMI</name>
<dbReference type="Ensembl" id="ENSCMIT00000035887.1">
    <property type="protein sequence ID" value="ENSCMIP00000035361.1"/>
    <property type="gene ID" value="ENSCMIG00000014803.1"/>
</dbReference>
<reference evidence="15" key="5">
    <citation type="submission" date="2025-09" db="UniProtKB">
        <authorList>
            <consortium name="Ensembl"/>
        </authorList>
    </citation>
    <scope>IDENTIFICATION</scope>
</reference>
<keyword evidence="7" id="KW-1015">Disulfide bond</keyword>
<dbReference type="GO" id="GO:0005886">
    <property type="term" value="C:plasma membrane"/>
    <property type="evidence" value="ECO:0007669"/>
    <property type="project" value="UniProtKB-SubCell"/>
</dbReference>
<dbReference type="GO" id="GO:0030424">
    <property type="term" value="C:axon"/>
    <property type="evidence" value="ECO:0007669"/>
    <property type="project" value="TreeGrafter"/>
</dbReference>
<keyword evidence="4" id="KW-0677">Repeat</keyword>
<dbReference type="FunFam" id="2.60.40.10:FF:000600">
    <property type="entry name" value="Contactin 2"/>
    <property type="match status" value="1"/>
</dbReference>
<dbReference type="InterPro" id="IPR003599">
    <property type="entry name" value="Ig_sub"/>
</dbReference>
<protein>
    <recommendedName>
        <fullName evidence="10">Contactin-2</fullName>
    </recommendedName>
    <alternativeName>
        <fullName evidence="11">Axonin-1</fullName>
    </alternativeName>
</protein>
<dbReference type="SMART" id="SM00060">
    <property type="entry name" value="FN3"/>
    <property type="match status" value="3"/>
</dbReference>
<evidence type="ECO:0000256" key="3">
    <source>
        <dbReference type="ARBA" id="ARBA00022729"/>
    </source>
</evidence>
<dbReference type="Proteomes" id="UP000314986">
    <property type="component" value="Unassembled WGS sequence"/>
</dbReference>
<feature type="domain" description="Ig-like" evidence="13">
    <location>
        <begin position="136"/>
        <end position="219"/>
    </location>
</feature>
<feature type="domain" description="Fibronectin type-III" evidence="14">
    <location>
        <begin position="795"/>
        <end position="891"/>
    </location>
</feature>
<keyword evidence="16" id="KW-1185">Reference proteome</keyword>
<dbReference type="GO" id="GO:0007411">
    <property type="term" value="P:axon guidance"/>
    <property type="evidence" value="ECO:0007669"/>
    <property type="project" value="TreeGrafter"/>
</dbReference>
<dbReference type="CDD" id="cd00063">
    <property type="entry name" value="FN3"/>
    <property type="match status" value="4"/>
</dbReference>
<feature type="domain" description="Ig-like" evidence="13">
    <location>
        <begin position="509"/>
        <end position="603"/>
    </location>
</feature>
<dbReference type="FunFam" id="2.60.40.10:FF:000052">
    <property type="entry name" value="Contactin 1"/>
    <property type="match status" value="1"/>
</dbReference>
<feature type="domain" description="Ig-like" evidence="13">
    <location>
        <begin position="417"/>
        <end position="504"/>
    </location>
</feature>
<dbReference type="GO" id="GO:0007420">
    <property type="term" value="P:brain development"/>
    <property type="evidence" value="ECO:0007669"/>
    <property type="project" value="TreeGrafter"/>
</dbReference>
<organism evidence="15 16">
    <name type="scientific">Callorhinchus milii</name>
    <name type="common">Ghost shark</name>
    <dbReference type="NCBI Taxonomy" id="7868"/>
    <lineage>
        <taxon>Eukaryota</taxon>
        <taxon>Metazoa</taxon>
        <taxon>Chordata</taxon>
        <taxon>Craniata</taxon>
        <taxon>Vertebrata</taxon>
        <taxon>Chondrichthyes</taxon>
        <taxon>Holocephali</taxon>
        <taxon>Chimaeriformes</taxon>
        <taxon>Callorhinchidae</taxon>
        <taxon>Callorhinchus</taxon>
    </lineage>
</organism>
<dbReference type="CDD" id="cd04969">
    <property type="entry name" value="Ig5_Contactin"/>
    <property type="match status" value="1"/>
</dbReference>
<dbReference type="OMA" id="MPDANPR"/>
<dbReference type="PROSITE" id="PS50853">
    <property type="entry name" value="FN3"/>
    <property type="match status" value="3"/>
</dbReference>
<evidence type="ECO:0000256" key="4">
    <source>
        <dbReference type="ARBA" id="ARBA00022737"/>
    </source>
</evidence>
<evidence type="ECO:0000256" key="1">
    <source>
        <dbReference type="ARBA" id="ARBA00004236"/>
    </source>
</evidence>
<dbReference type="FunFam" id="2.60.40.10:FF:000005">
    <property type="entry name" value="Neuronal cell adhesion molecule"/>
    <property type="match status" value="1"/>
</dbReference>
<dbReference type="InterPro" id="IPR036179">
    <property type="entry name" value="Ig-like_dom_sf"/>
</dbReference>
<evidence type="ECO:0000313" key="15">
    <source>
        <dbReference type="Ensembl" id="ENSCMIP00000035361.1"/>
    </source>
</evidence>
<dbReference type="AlphaFoldDB" id="A0A4W3J724"/>
<dbReference type="PROSITE" id="PS50835">
    <property type="entry name" value="IG_LIKE"/>
    <property type="match status" value="6"/>
</dbReference>
<dbReference type="InParanoid" id="A0A4W3J724"/>
<dbReference type="STRING" id="7868.ENSCMIP00000035361"/>
<dbReference type="FunFam" id="2.60.40.10:FF:000035">
    <property type="entry name" value="Contactin 1"/>
    <property type="match status" value="1"/>
</dbReference>
<comment type="subcellular location">
    <subcellularLocation>
        <location evidence="1">Cell membrane</location>
    </subcellularLocation>
</comment>
<evidence type="ECO:0000256" key="11">
    <source>
        <dbReference type="ARBA" id="ARBA00082464"/>
    </source>
</evidence>
<evidence type="ECO:0000256" key="9">
    <source>
        <dbReference type="ARBA" id="ARBA00023319"/>
    </source>
</evidence>
<dbReference type="PANTHER" id="PTHR44170:SF28">
    <property type="entry name" value="CONTACTIN-2"/>
    <property type="match status" value="1"/>
</dbReference>
<evidence type="ECO:0000313" key="16">
    <source>
        <dbReference type="Proteomes" id="UP000314986"/>
    </source>
</evidence>
<feature type="domain" description="Fibronectin type-III" evidence="14">
    <location>
        <begin position="693"/>
        <end position="790"/>
    </location>
</feature>
<dbReference type="SUPFAM" id="SSF48726">
    <property type="entry name" value="Immunoglobulin"/>
    <property type="match status" value="6"/>
</dbReference>
<dbReference type="FunFam" id="2.60.40.10:FF:000004">
    <property type="entry name" value="DCC isoform 1"/>
    <property type="match status" value="2"/>
</dbReference>
<dbReference type="Pfam" id="PF13927">
    <property type="entry name" value="Ig_3"/>
    <property type="match status" value="3"/>
</dbReference>
<feature type="region of interest" description="Disordered" evidence="12">
    <location>
        <begin position="876"/>
        <end position="899"/>
    </location>
</feature>
<dbReference type="SMART" id="SM00409">
    <property type="entry name" value="IG"/>
    <property type="match status" value="6"/>
</dbReference>
<sequence length="1015" mass="111233">ASLSLSLSLSECISLSLYISLSGSDCHSLSGARSLGPVFEEQPMNTLYPEESGEEKLTLGCRVRASPPATYRWKVNGTEIDLEGNGRYSLVGGNLVIKHPVRSRDPGSYQCLATNPIGTVISKEAFLRFGYLSQFPTEERDAMRVTEGMGVVLPCNPPPHYPGSSYRWFFNDIPNFLTPSNRLFISQVTGNLYIARTWVNDTGGHSCYLTSQIDYATTSVFSKPIPLAVQPVGDARQYSPNIKVKFPSEIYVLSGQMVNLECFAPEPTLQWRRLDGTMPFKASGTLTEPVLHLPDVQFEDEGTYECLAENSRGKDSVQGRIIVHAQPEWLRIISDEEADIGSDLEWSCAAAGKPRPACRWLRNGLPLTSKGRVEINNCALKILRLVLIDSGIYQCVAGNKHGTIYANAELKVQAFAPEFQSNPVRRLIPAARGGEVMIECRPRSAPKPTVFWSKGTELLSNNSRVSIALDGTLRVRNVSRSDEGRYTCFTENFLGKANSTGTVSIREATKITLAPANADVNLNENITLQCHASHDPTMDLTFTWSVDGSPIDFDRMGQHYRRAVAREAIGDLTITHAELRHAGTYMCTAQTVVDSTSAHATLVVRGPPGPAGGVVVKKVNDSSVLLSWSRGSDNHSPIGSYNIQARALLSQEWRNVRTGGCWDLFPTGKGCDTNAILYLYCTSTPERLTPTVAPSSIAGGGGDRHEVAVTWTPVQREYQNGPGFGYVISLRRQGTEQWVTARVAGAESTQYVYRNDTIGPYTPFEVKVKPFNSEGQGPFSQVAIVHSAEEEPSVVPSRVSATSLSSTEMKLSWEAVEQVTRNGILLGYEIRYWRENDNEAAADRVRTLGLETTARVSGLRPHTLYHVEVRAYNSAGTGPPGPSTVITTKKAPPSQPPGKVSWKSIGSWIRIKWDHVKALENESAVAGYKVLYKSDDQSGIKLVETSKNSVQLPMAEDMSYLVEIRASGEGGDGTPTKVRISKHSGEGHPSGIEVKRSFGPPRQPFLLLLLMLLLQ</sequence>
<evidence type="ECO:0000256" key="6">
    <source>
        <dbReference type="ARBA" id="ARBA00023136"/>
    </source>
</evidence>
<reference evidence="16" key="2">
    <citation type="journal article" date="2007" name="PLoS Biol.">
        <title>Survey sequencing and comparative analysis of the elephant shark (Callorhinchus milii) genome.</title>
        <authorList>
            <person name="Venkatesh B."/>
            <person name="Kirkness E.F."/>
            <person name="Loh Y.H."/>
            <person name="Halpern A.L."/>
            <person name="Lee A.P."/>
            <person name="Johnson J."/>
            <person name="Dandona N."/>
            <person name="Viswanathan L.D."/>
            <person name="Tay A."/>
            <person name="Venter J.C."/>
            <person name="Strausberg R.L."/>
            <person name="Brenner S."/>
        </authorList>
    </citation>
    <scope>NUCLEOTIDE SEQUENCE [LARGE SCALE GENOMIC DNA]</scope>
</reference>